<dbReference type="AlphaFoldDB" id="A0A2P7QK44"/>
<reference evidence="2 3" key="1">
    <citation type="submission" date="2018-03" db="EMBL/GenBank/DDBJ databases">
        <title>The draft genome of Sphingosinicella sp. GL-C-18.</title>
        <authorList>
            <person name="Liu L."/>
            <person name="Li L."/>
            <person name="Liang L."/>
            <person name="Zhang X."/>
            <person name="Wang T."/>
        </authorList>
    </citation>
    <scope>NUCLEOTIDE SEQUENCE [LARGE SCALE GENOMIC DNA]</scope>
    <source>
        <strain evidence="2 3">GL-C-18</strain>
    </source>
</reference>
<dbReference type="GO" id="GO:0006352">
    <property type="term" value="P:DNA-templated transcription initiation"/>
    <property type="evidence" value="ECO:0007669"/>
    <property type="project" value="InterPro"/>
</dbReference>
<dbReference type="Pfam" id="PF04542">
    <property type="entry name" value="Sigma70_r2"/>
    <property type="match status" value="1"/>
</dbReference>
<dbReference type="SUPFAM" id="SSF88659">
    <property type="entry name" value="Sigma3 and sigma4 domains of RNA polymerase sigma factors"/>
    <property type="match status" value="1"/>
</dbReference>
<dbReference type="Gene3D" id="1.10.1740.10">
    <property type="match status" value="1"/>
</dbReference>
<sequence length="325" mass="36025">MAATTSKTTIKLEELVAEVIANRAAEGAKQTGRQRLNTDRAFASILKLIAPRIRHFTRQYGLVAHAEDAEQVSAIAVHRAIEAYDPEKAQFTTFVNWQIRGEMQGLRFRLMTDQRSSAKKVEAFTVSLQDLGRSHEGEDLPFEATIEDEDALSATEARASAYLARNATAALIDEYVDHLRAVGVEQLKKRPRAKKAIANQPGEINDKLPVHRPRLREVDPVELAKLEEKLERNREIIERRVFDTGTLDALALDTELTKERVRQITKRAAKTMGELVAGSSKFQVMAEYKAAAAGKATTRSATGNVVAIGSVAHVDADWQDERQAA</sequence>
<comment type="caution">
    <text evidence="2">The sequence shown here is derived from an EMBL/GenBank/DDBJ whole genome shotgun (WGS) entry which is preliminary data.</text>
</comment>
<dbReference type="RefSeq" id="WP_106514367.1">
    <property type="nucleotide sequence ID" value="NZ_PXYI01000006.1"/>
</dbReference>
<dbReference type="SUPFAM" id="SSF88946">
    <property type="entry name" value="Sigma2 domain of RNA polymerase sigma factors"/>
    <property type="match status" value="1"/>
</dbReference>
<dbReference type="GO" id="GO:0003700">
    <property type="term" value="F:DNA-binding transcription factor activity"/>
    <property type="evidence" value="ECO:0007669"/>
    <property type="project" value="InterPro"/>
</dbReference>
<dbReference type="InterPro" id="IPR013325">
    <property type="entry name" value="RNA_pol_sigma_r2"/>
</dbReference>
<dbReference type="EMBL" id="PXYI01000006">
    <property type="protein sequence ID" value="PSJ38302.1"/>
    <property type="molecule type" value="Genomic_DNA"/>
</dbReference>
<evidence type="ECO:0000259" key="1">
    <source>
        <dbReference type="Pfam" id="PF04542"/>
    </source>
</evidence>
<gene>
    <name evidence="2" type="ORF">C7I55_17755</name>
</gene>
<evidence type="ECO:0000313" key="2">
    <source>
        <dbReference type="EMBL" id="PSJ38302.1"/>
    </source>
</evidence>
<dbReference type="Proteomes" id="UP000241167">
    <property type="component" value="Unassembled WGS sequence"/>
</dbReference>
<organism evidence="2 3">
    <name type="scientific">Allosphingosinicella deserti</name>
    <dbReference type="NCBI Taxonomy" id="2116704"/>
    <lineage>
        <taxon>Bacteria</taxon>
        <taxon>Pseudomonadati</taxon>
        <taxon>Pseudomonadota</taxon>
        <taxon>Alphaproteobacteria</taxon>
        <taxon>Sphingomonadales</taxon>
        <taxon>Sphingomonadaceae</taxon>
        <taxon>Allosphingosinicella</taxon>
    </lineage>
</organism>
<dbReference type="InterPro" id="IPR013324">
    <property type="entry name" value="RNA_pol_sigma_r3/r4-like"/>
</dbReference>
<evidence type="ECO:0000313" key="3">
    <source>
        <dbReference type="Proteomes" id="UP000241167"/>
    </source>
</evidence>
<proteinExistence type="predicted"/>
<keyword evidence="3" id="KW-1185">Reference proteome</keyword>
<feature type="domain" description="RNA polymerase sigma-70 region 2" evidence="1">
    <location>
        <begin position="51"/>
        <end position="103"/>
    </location>
</feature>
<protein>
    <submittedName>
        <fullName evidence="2">RNA polymerase subunit sigma-70</fullName>
    </submittedName>
</protein>
<accession>A0A2P7QK44</accession>
<name>A0A2P7QK44_9SPHN</name>
<dbReference type="OrthoDB" id="7427418at2"/>
<dbReference type="InterPro" id="IPR007627">
    <property type="entry name" value="RNA_pol_sigma70_r2"/>
</dbReference>